<dbReference type="GO" id="GO:0006270">
    <property type="term" value="P:DNA replication initiation"/>
    <property type="evidence" value="ECO:0007669"/>
    <property type="project" value="TreeGrafter"/>
</dbReference>
<dbReference type="OrthoDB" id="10265211at2759"/>
<accession>A0A436ZUQ5</accession>
<feature type="region of interest" description="Disordered" evidence="6">
    <location>
        <begin position="31"/>
        <end position="54"/>
    </location>
</feature>
<feature type="domain" description="Origin recognition complex subunit 3 winged helix C-terminal" evidence="8">
    <location>
        <begin position="611"/>
        <end position="725"/>
    </location>
</feature>
<dbReference type="Pfam" id="PF07034">
    <property type="entry name" value="ORC3_N"/>
    <property type="match status" value="1"/>
</dbReference>
<evidence type="ECO:0000259" key="7">
    <source>
        <dbReference type="Pfam" id="PF07034"/>
    </source>
</evidence>
<dbReference type="PANTHER" id="PTHR12748">
    <property type="entry name" value="ORIGIN RECOGNITION COMPLEX SUBUNIT 3"/>
    <property type="match status" value="1"/>
</dbReference>
<reference evidence="9 10" key="1">
    <citation type="submission" date="2019-01" db="EMBL/GenBank/DDBJ databases">
        <title>Intercellular communication is required for trap formation in the nematode-trapping fungus Duddingtonia flagrans.</title>
        <authorList>
            <person name="Youssar L."/>
            <person name="Wernet V."/>
            <person name="Hensel N."/>
            <person name="Hildebrandt H.-G."/>
            <person name="Fischer R."/>
        </authorList>
    </citation>
    <scope>NUCLEOTIDE SEQUENCE [LARGE SCALE GENOMIC DNA]</scope>
    <source>
        <strain evidence="9 10">CBS H-5679</strain>
    </source>
</reference>
<name>A0A436ZUQ5_ARTFL</name>
<feature type="domain" description="Origin recognition complex subunit 3 N-terminal" evidence="7">
    <location>
        <begin position="52"/>
        <end position="361"/>
    </location>
</feature>
<evidence type="ECO:0000256" key="5">
    <source>
        <dbReference type="ARBA" id="ARBA00023242"/>
    </source>
</evidence>
<evidence type="ECO:0000256" key="4">
    <source>
        <dbReference type="ARBA" id="ARBA00023125"/>
    </source>
</evidence>
<dbReference type="AlphaFoldDB" id="A0A436ZUQ5"/>
<sequence>MDNDSVLNDDSGSLEHQACYIYTPTSEALSLSTPKKRRAASSSRTPRSKREKIDSKNCEIVGARGHGFPTLLRDLEDEDAVNARYEAFQRLWRDVERRTDDVLAQVNDETLQSVSTFVSKASQDVYGEKLPTGLILTGPNIAAHGVLFQQIETRIQSVDKRGRVAVLTSKDSSNLKNVLKKIIRCITEIHDGFDDEDDIVEAKMGRNVKPSRYNYDPEIIHDWCSTHLDAKVVVAVQDTEAFDPAVLVELISILHQYLPKIPFILLLGIATSEDIFYEKLPHSTIRLLRGDRFDVQRFEESMEQVFEEAVLSSQSILKLGPRVSDVIFERQKDHTRSVASFVMALKYAYMSHFYANSLSVILGSIDSEEALNTILSDAHCEAIRNLPSFKPFVEAKISMFPWRARDLITSNKALKSAVFTASQECQRYSANLAEAINLFRKLQSIVSPQQANEIPTYELYSRILWGEFTTRPAFRDAMLTAKKISSEKFHTLLTTISELPSQLSSELSAARNKVQELQSEKAAKGSTLVSEFALPDSHRTTVKSGRVRLDEQKSKMTSQDTEYHKTVTSTVQQLEAYFKDKFKPYTNLFLHEIFFYDLKSPHSQVFAAKPRPSVERALSRPGDYLGCECCGNNDDEEAGMSGSQPYTAILYQLYLESPALIGVYDLWSAFRVVSLGDKADQEVDDEDEEEKELQAQFYRALAELRYLGLVKYSKKKADHLVKLAWKGL</sequence>
<evidence type="ECO:0000259" key="8">
    <source>
        <dbReference type="Pfam" id="PF18137"/>
    </source>
</evidence>
<keyword evidence="3" id="KW-0235">DNA replication</keyword>
<evidence type="ECO:0000256" key="1">
    <source>
        <dbReference type="ARBA" id="ARBA00004123"/>
    </source>
</evidence>
<dbReference type="CDD" id="cd20704">
    <property type="entry name" value="Orc3"/>
    <property type="match status" value="1"/>
</dbReference>
<dbReference type="GO" id="GO:0005656">
    <property type="term" value="C:nuclear pre-replicative complex"/>
    <property type="evidence" value="ECO:0007669"/>
    <property type="project" value="TreeGrafter"/>
</dbReference>
<dbReference type="EMBL" id="SAEB01000009">
    <property type="protein sequence ID" value="RVD82650.1"/>
    <property type="molecule type" value="Genomic_DNA"/>
</dbReference>
<evidence type="ECO:0000256" key="3">
    <source>
        <dbReference type="ARBA" id="ARBA00022705"/>
    </source>
</evidence>
<dbReference type="GO" id="GO:0031261">
    <property type="term" value="C:DNA replication preinitiation complex"/>
    <property type="evidence" value="ECO:0007669"/>
    <property type="project" value="TreeGrafter"/>
</dbReference>
<dbReference type="GO" id="GO:0005664">
    <property type="term" value="C:nuclear origin of replication recognition complex"/>
    <property type="evidence" value="ECO:0007669"/>
    <property type="project" value="InterPro"/>
</dbReference>
<dbReference type="STRING" id="97331.A0A436ZUQ5"/>
<dbReference type="GeneID" id="93589379"/>
<dbReference type="VEuPathDB" id="FungiDB:DFL_007068"/>
<comment type="subcellular location">
    <subcellularLocation>
        <location evidence="1">Nucleus</location>
    </subcellularLocation>
</comment>
<comment type="similarity">
    <text evidence="2">Belongs to the ORC3 family.</text>
</comment>
<evidence type="ECO:0000313" key="10">
    <source>
        <dbReference type="Proteomes" id="UP000283090"/>
    </source>
</evidence>
<dbReference type="RefSeq" id="XP_067488194.1">
    <property type="nucleotide sequence ID" value="XM_067636593.1"/>
</dbReference>
<evidence type="ECO:0000256" key="2">
    <source>
        <dbReference type="ARBA" id="ARBA00010977"/>
    </source>
</evidence>
<protein>
    <submittedName>
        <fullName evidence="9">Uncharacterized protein</fullName>
    </submittedName>
</protein>
<dbReference type="Pfam" id="PF18137">
    <property type="entry name" value="WHD_ORC"/>
    <property type="match status" value="1"/>
</dbReference>
<keyword evidence="5" id="KW-0539">Nucleus</keyword>
<gene>
    <name evidence="9" type="ORF">DFL_007068</name>
</gene>
<dbReference type="PANTHER" id="PTHR12748:SF0">
    <property type="entry name" value="ORIGIN RECOGNITION COMPLEX SUBUNIT 3"/>
    <property type="match status" value="1"/>
</dbReference>
<keyword evidence="10" id="KW-1185">Reference proteome</keyword>
<dbReference type="InterPro" id="IPR040855">
    <property type="entry name" value="ORC_WH_C"/>
</dbReference>
<proteinExistence type="inferred from homology"/>
<dbReference type="GO" id="GO:0003688">
    <property type="term" value="F:DNA replication origin binding"/>
    <property type="evidence" value="ECO:0007669"/>
    <property type="project" value="TreeGrafter"/>
</dbReference>
<dbReference type="Proteomes" id="UP000283090">
    <property type="component" value="Unassembled WGS sequence"/>
</dbReference>
<evidence type="ECO:0000313" key="9">
    <source>
        <dbReference type="EMBL" id="RVD82650.1"/>
    </source>
</evidence>
<keyword evidence="4" id="KW-0238">DNA-binding</keyword>
<organism evidence="9 10">
    <name type="scientific">Arthrobotrys flagrans</name>
    <name type="common">Nematode-trapping fungus</name>
    <name type="synonym">Trichothecium flagrans</name>
    <dbReference type="NCBI Taxonomy" id="97331"/>
    <lineage>
        <taxon>Eukaryota</taxon>
        <taxon>Fungi</taxon>
        <taxon>Dikarya</taxon>
        <taxon>Ascomycota</taxon>
        <taxon>Pezizomycotina</taxon>
        <taxon>Orbiliomycetes</taxon>
        <taxon>Orbiliales</taxon>
        <taxon>Orbiliaceae</taxon>
        <taxon>Arthrobotrys</taxon>
    </lineage>
</organism>
<dbReference type="InterPro" id="IPR020795">
    <property type="entry name" value="ORC3"/>
</dbReference>
<comment type="caution">
    <text evidence="9">The sequence shown here is derived from an EMBL/GenBank/DDBJ whole genome shotgun (WGS) entry which is preliminary data.</text>
</comment>
<evidence type="ECO:0000256" key="6">
    <source>
        <dbReference type="SAM" id="MobiDB-lite"/>
    </source>
</evidence>
<dbReference type="InterPro" id="IPR045667">
    <property type="entry name" value="ORC3_N"/>
</dbReference>